<feature type="transmembrane region" description="Helical" evidence="12">
    <location>
        <begin position="158"/>
        <end position="178"/>
    </location>
</feature>
<dbReference type="Proteomes" id="UP000007110">
    <property type="component" value="Unassembled WGS sequence"/>
</dbReference>
<keyword evidence="10" id="KW-0807">Transducer</keyword>
<name>A0A7M7N8Z3_STRPU</name>
<evidence type="ECO:0000256" key="10">
    <source>
        <dbReference type="ARBA" id="ARBA00023224"/>
    </source>
</evidence>
<dbReference type="OrthoDB" id="10322262at2759"/>
<dbReference type="GO" id="GO:0004930">
    <property type="term" value="F:G protein-coupled receptor activity"/>
    <property type="evidence" value="ECO:0000318"/>
    <property type="project" value="GO_Central"/>
</dbReference>
<feature type="transmembrane region" description="Helical" evidence="12">
    <location>
        <begin position="293"/>
        <end position="315"/>
    </location>
</feature>
<proteinExistence type="predicted"/>
<dbReference type="Gene3D" id="1.20.1070.10">
    <property type="entry name" value="Rhodopsin 7-helix transmembrane proteins"/>
    <property type="match status" value="1"/>
</dbReference>
<evidence type="ECO:0000259" key="13">
    <source>
        <dbReference type="PROSITE" id="PS50262"/>
    </source>
</evidence>
<feature type="transmembrane region" description="Helical" evidence="12">
    <location>
        <begin position="84"/>
        <end position="106"/>
    </location>
</feature>
<comment type="subcellular location">
    <subcellularLocation>
        <location evidence="1">Cell membrane</location>
        <topology evidence="1">Multi-pass membrane protein</topology>
    </subcellularLocation>
</comment>
<evidence type="ECO:0000313" key="14">
    <source>
        <dbReference type="EnsemblMetazoa" id="XP_030832936"/>
    </source>
</evidence>
<dbReference type="SUPFAM" id="SSF81321">
    <property type="entry name" value="Family A G protein-coupled receptor-like"/>
    <property type="match status" value="1"/>
</dbReference>
<dbReference type="InterPro" id="IPR017452">
    <property type="entry name" value="GPCR_Rhodpsn_7TM"/>
</dbReference>
<dbReference type="PROSITE" id="PS50262">
    <property type="entry name" value="G_PROTEIN_RECEP_F1_2"/>
    <property type="match status" value="1"/>
</dbReference>
<evidence type="ECO:0000256" key="5">
    <source>
        <dbReference type="ARBA" id="ARBA00023040"/>
    </source>
</evidence>
<evidence type="ECO:0000256" key="1">
    <source>
        <dbReference type="ARBA" id="ARBA00004651"/>
    </source>
</evidence>
<evidence type="ECO:0000256" key="3">
    <source>
        <dbReference type="ARBA" id="ARBA00022692"/>
    </source>
</evidence>
<dbReference type="PANTHER" id="PTHR45695">
    <property type="entry name" value="LEUCOKININ RECEPTOR-RELATED"/>
    <property type="match status" value="1"/>
</dbReference>
<feature type="transmembrane region" description="Helical" evidence="12">
    <location>
        <begin position="253"/>
        <end position="273"/>
    </location>
</feature>
<dbReference type="InParanoid" id="A0A7M7N8Z3"/>
<dbReference type="Pfam" id="PF00001">
    <property type="entry name" value="7tm_1"/>
    <property type="match status" value="1"/>
</dbReference>
<dbReference type="GO" id="GO:0005886">
    <property type="term" value="C:plasma membrane"/>
    <property type="evidence" value="ECO:0000318"/>
    <property type="project" value="GO_Central"/>
</dbReference>
<keyword evidence="9" id="KW-0325">Glycoprotein</keyword>
<dbReference type="KEGG" id="spu:100889610"/>
<reference evidence="15" key="1">
    <citation type="submission" date="2015-02" db="EMBL/GenBank/DDBJ databases">
        <title>Genome sequencing for Strongylocentrotus purpuratus.</title>
        <authorList>
            <person name="Murali S."/>
            <person name="Liu Y."/>
            <person name="Vee V."/>
            <person name="English A."/>
            <person name="Wang M."/>
            <person name="Skinner E."/>
            <person name="Han Y."/>
            <person name="Muzny D.M."/>
            <person name="Worley K.C."/>
            <person name="Gibbs R.A."/>
        </authorList>
    </citation>
    <scope>NUCLEOTIDE SEQUENCE</scope>
</reference>
<keyword evidence="5" id="KW-0297">G-protein coupled receptor</keyword>
<evidence type="ECO:0000256" key="12">
    <source>
        <dbReference type="SAM" id="Phobius"/>
    </source>
</evidence>
<evidence type="ECO:0000256" key="6">
    <source>
        <dbReference type="ARBA" id="ARBA00023136"/>
    </source>
</evidence>
<reference evidence="14" key="2">
    <citation type="submission" date="2021-01" db="UniProtKB">
        <authorList>
            <consortium name="EnsemblMetazoa"/>
        </authorList>
    </citation>
    <scope>IDENTIFICATION</scope>
</reference>
<evidence type="ECO:0000256" key="7">
    <source>
        <dbReference type="ARBA" id="ARBA00023157"/>
    </source>
</evidence>
<dbReference type="CDD" id="cd00637">
    <property type="entry name" value="7tm_classA_rhodopsin-like"/>
    <property type="match status" value="1"/>
</dbReference>
<dbReference type="GO" id="GO:0007186">
    <property type="term" value="P:G protein-coupled receptor signaling pathway"/>
    <property type="evidence" value="ECO:0000318"/>
    <property type="project" value="GO_Central"/>
</dbReference>
<dbReference type="InterPro" id="IPR000276">
    <property type="entry name" value="GPCR_Rhodpsn"/>
</dbReference>
<keyword evidence="7" id="KW-1015">Disulfide bond</keyword>
<keyword evidence="15" id="KW-1185">Reference proteome</keyword>
<feature type="domain" description="G-protein coupled receptors family 1 profile" evidence="13">
    <location>
        <begin position="61"/>
        <end position="313"/>
    </location>
</feature>
<dbReference type="RefSeq" id="XP_030832936.1">
    <property type="nucleotide sequence ID" value="XM_030977076.1"/>
</dbReference>
<dbReference type="PANTHER" id="PTHR45695:SF23">
    <property type="entry name" value="GALANIN-LIKE G-PROTEIN COUPLED RECEPTOR NPR-9"/>
    <property type="match status" value="1"/>
</dbReference>
<feature type="transmembrane region" description="Helical" evidence="12">
    <location>
        <begin position="118"/>
        <end position="137"/>
    </location>
</feature>
<evidence type="ECO:0000256" key="4">
    <source>
        <dbReference type="ARBA" id="ARBA00022989"/>
    </source>
</evidence>
<feature type="transmembrane region" description="Helical" evidence="12">
    <location>
        <begin position="190"/>
        <end position="211"/>
    </location>
</feature>
<dbReference type="PRINTS" id="PR00237">
    <property type="entry name" value="GPCRRHODOPSN"/>
</dbReference>
<dbReference type="OMA" id="ACKTLAY"/>
<dbReference type="GeneID" id="100889610"/>
<keyword evidence="3 12" id="KW-0812">Transmembrane</keyword>
<keyword evidence="8" id="KW-0675">Receptor</keyword>
<evidence type="ECO:0000256" key="8">
    <source>
        <dbReference type="ARBA" id="ARBA00023170"/>
    </source>
</evidence>
<evidence type="ECO:0000313" key="15">
    <source>
        <dbReference type="Proteomes" id="UP000007110"/>
    </source>
</evidence>
<keyword evidence="2" id="KW-1003">Cell membrane</keyword>
<sequence length="372" mass="42602">MATDSAQIIGDLTTSISRTITAISPADGHSDLNSTTNVDLPFIELFDFYFFLPIAVVGIPCNLVVIGFIAFVPSLRTIINQLKANLALADVIYLTVNPLINALVVNELNWWQCQLISYMQYIAQQATCCLLLVMTIIRYDATMNPLTSEARWTGARRTVVIIIAWTVPILLMIPSIFFTECDETISIGHIVTYSYVTMVIFIIPMFVHAYCHFRILKDFSRSDRERKKSEGSIRGTHHRGQRHRDKRSLTRQIIVIVLVFFVCRAPLEVFLIWKVSTMYRYGDAFVLGRTALIVHLACKTLAYCTGIINPFLYAFCSPSFKSVFREMLPKTWRKDNAGSSTHILSRRDSRLSRNQRNSYTFERENRKQNQIN</sequence>
<dbReference type="EnsemblMetazoa" id="XM_030977076">
    <property type="protein sequence ID" value="XP_030832936"/>
    <property type="gene ID" value="LOC100889610"/>
</dbReference>
<accession>A0A7M7N8Z3</accession>
<organism evidence="14 15">
    <name type="scientific">Strongylocentrotus purpuratus</name>
    <name type="common">Purple sea urchin</name>
    <dbReference type="NCBI Taxonomy" id="7668"/>
    <lineage>
        <taxon>Eukaryota</taxon>
        <taxon>Metazoa</taxon>
        <taxon>Echinodermata</taxon>
        <taxon>Eleutherozoa</taxon>
        <taxon>Echinozoa</taxon>
        <taxon>Echinoidea</taxon>
        <taxon>Euechinoidea</taxon>
        <taxon>Echinacea</taxon>
        <taxon>Camarodonta</taxon>
        <taxon>Echinidea</taxon>
        <taxon>Strongylocentrotidae</taxon>
        <taxon>Strongylocentrotus</taxon>
    </lineage>
</organism>
<evidence type="ECO:0000256" key="11">
    <source>
        <dbReference type="SAM" id="MobiDB-lite"/>
    </source>
</evidence>
<feature type="compositionally biased region" description="Basic and acidic residues" evidence="11">
    <location>
        <begin position="361"/>
        <end position="372"/>
    </location>
</feature>
<keyword evidence="6 12" id="KW-0472">Membrane</keyword>
<feature type="transmembrane region" description="Helical" evidence="12">
    <location>
        <begin position="48"/>
        <end position="72"/>
    </location>
</feature>
<dbReference type="AlphaFoldDB" id="A0A7M7N8Z3"/>
<feature type="region of interest" description="Disordered" evidence="11">
    <location>
        <begin position="336"/>
        <end position="372"/>
    </location>
</feature>
<evidence type="ECO:0000256" key="9">
    <source>
        <dbReference type="ARBA" id="ARBA00023180"/>
    </source>
</evidence>
<evidence type="ECO:0000256" key="2">
    <source>
        <dbReference type="ARBA" id="ARBA00022475"/>
    </source>
</evidence>
<protein>
    <recommendedName>
        <fullName evidence="13">G-protein coupled receptors family 1 profile domain-containing protein</fullName>
    </recommendedName>
</protein>
<keyword evidence="4 12" id="KW-1133">Transmembrane helix</keyword>